<dbReference type="GO" id="GO:0016791">
    <property type="term" value="F:phosphatase activity"/>
    <property type="evidence" value="ECO:0007669"/>
    <property type="project" value="TreeGrafter"/>
</dbReference>
<reference evidence="2" key="1">
    <citation type="submission" date="2023-03" db="EMBL/GenBank/DDBJ databases">
        <title>Actinorhabdospora filicis NBRC 111898.</title>
        <authorList>
            <person name="Ichikawa N."/>
            <person name="Sato H."/>
            <person name="Tonouchi N."/>
        </authorList>
    </citation>
    <scope>NUCLEOTIDE SEQUENCE</scope>
    <source>
        <strain evidence="2">NBRC 111898</strain>
    </source>
</reference>
<dbReference type="EMBL" id="BSTX01000002">
    <property type="protein sequence ID" value="GLZ79328.1"/>
    <property type="molecule type" value="Genomic_DNA"/>
</dbReference>
<feature type="domain" description="GCN5-related N-acetyltransferase-like" evidence="1">
    <location>
        <begin position="288"/>
        <end position="342"/>
    </location>
</feature>
<evidence type="ECO:0000313" key="3">
    <source>
        <dbReference type="Proteomes" id="UP001165079"/>
    </source>
</evidence>
<protein>
    <submittedName>
        <fullName evidence="2">Acid sugar phosphatase</fullName>
    </submittedName>
</protein>
<dbReference type="RefSeq" id="WP_285664449.1">
    <property type="nucleotide sequence ID" value="NZ_BSTX01000002.1"/>
</dbReference>
<name>A0A9W6WAS6_9ACTN</name>
<dbReference type="SUPFAM" id="SSF56784">
    <property type="entry name" value="HAD-like"/>
    <property type="match status" value="1"/>
</dbReference>
<evidence type="ECO:0000313" key="2">
    <source>
        <dbReference type="EMBL" id="GLZ79328.1"/>
    </source>
</evidence>
<dbReference type="InterPro" id="IPR041065">
    <property type="entry name" value="GNAT-like"/>
</dbReference>
<dbReference type="InterPro" id="IPR036412">
    <property type="entry name" value="HAD-like_sf"/>
</dbReference>
<evidence type="ECO:0000259" key="1">
    <source>
        <dbReference type="Pfam" id="PF18407"/>
    </source>
</evidence>
<dbReference type="GO" id="GO:0005737">
    <property type="term" value="C:cytoplasm"/>
    <property type="evidence" value="ECO:0007669"/>
    <property type="project" value="TreeGrafter"/>
</dbReference>
<proteinExistence type="predicted"/>
<dbReference type="Pfam" id="PF13344">
    <property type="entry name" value="Hydrolase_6"/>
    <property type="match status" value="1"/>
</dbReference>
<dbReference type="PANTHER" id="PTHR19288:SF95">
    <property type="entry name" value="D-GLYCEROL 3-PHOSPHATE PHOSPHATASE"/>
    <property type="match status" value="1"/>
</dbReference>
<dbReference type="PANTHER" id="PTHR19288">
    <property type="entry name" value="4-NITROPHENYLPHOSPHATASE-RELATED"/>
    <property type="match status" value="1"/>
</dbReference>
<organism evidence="2 3">
    <name type="scientific">Actinorhabdospora filicis</name>
    <dbReference type="NCBI Taxonomy" id="1785913"/>
    <lineage>
        <taxon>Bacteria</taxon>
        <taxon>Bacillati</taxon>
        <taxon>Actinomycetota</taxon>
        <taxon>Actinomycetes</taxon>
        <taxon>Micromonosporales</taxon>
        <taxon>Micromonosporaceae</taxon>
        <taxon>Actinorhabdospora</taxon>
    </lineage>
</organism>
<dbReference type="InterPro" id="IPR023214">
    <property type="entry name" value="HAD_sf"/>
</dbReference>
<accession>A0A9W6WAS6</accession>
<dbReference type="NCBIfam" id="TIGR01460">
    <property type="entry name" value="HAD-SF-IIA"/>
    <property type="match status" value="1"/>
</dbReference>
<gene>
    <name evidence="2" type="ORF">Afil01_41350</name>
</gene>
<comment type="caution">
    <text evidence="2">The sequence shown here is derived from an EMBL/GenBank/DDBJ whole genome shotgun (WGS) entry which is preliminary data.</text>
</comment>
<dbReference type="Pfam" id="PF18407">
    <property type="entry name" value="GNAT_like"/>
    <property type="match status" value="1"/>
</dbReference>
<dbReference type="Proteomes" id="UP001165079">
    <property type="component" value="Unassembled WGS sequence"/>
</dbReference>
<dbReference type="InterPro" id="IPR006357">
    <property type="entry name" value="HAD-SF_hydro_IIA"/>
</dbReference>
<dbReference type="Pfam" id="PF13242">
    <property type="entry name" value="Hydrolase_like"/>
    <property type="match status" value="1"/>
</dbReference>
<sequence>MTGERPTRLLGAERPLMESHRLLLLDLDGVVYLLDHPIDGVIETLAAHRGEGGRVVFVTNNAARAPETVAGALSGMGVAAEAGEVLSSSRTAATLLAGRLAPGASVLVIGTESLVAEVRRAGLTPVTAAEDAEAVVQGYSPDVSWRDLAEATVAVREGALWVATNPDPTLPSKRGPLPGNGALIGAVRTAAGRGPDAVAGKPGPAMFEQAAAVAPELSALVVGDRWDTDIEGAVAAGVPSMLVLSGITRPAEVLSIPENARPEYLGWGLRDVRLPQPGTRWHGDAVVCGGFTAAAEDAVLRLSGAGEPLDALRALAELAWATPGWEKVTGDGEDAVAALRELDFG</sequence>
<dbReference type="Gene3D" id="3.40.50.1000">
    <property type="entry name" value="HAD superfamily/HAD-like"/>
    <property type="match status" value="2"/>
</dbReference>
<keyword evidence="3" id="KW-1185">Reference proteome</keyword>
<dbReference type="AlphaFoldDB" id="A0A9W6WAS6"/>